<dbReference type="Gene3D" id="1.10.533.10">
    <property type="entry name" value="Death Domain, Fas"/>
    <property type="match status" value="1"/>
</dbReference>
<dbReference type="GO" id="GO:0007165">
    <property type="term" value="P:signal transduction"/>
    <property type="evidence" value="ECO:0007669"/>
    <property type="project" value="InterPro"/>
</dbReference>
<dbReference type="PROSITE" id="PS50017">
    <property type="entry name" value="DEATH_DOMAIN"/>
    <property type="match status" value="1"/>
</dbReference>
<dbReference type="SUPFAM" id="SSF47986">
    <property type="entry name" value="DEATH domain"/>
    <property type="match status" value="1"/>
</dbReference>
<dbReference type="Pfam" id="PF00531">
    <property type="entry name" value="Death"/>
    <property type="match status" value="1"/>
</dbReference>
<gene>
    <name evidence="2" type="ORF">BSL78_09036</name>
</gene>
<sequence length="318" mass="35491">MAVTVAYISITSTWLFKEMIKRKSCYAVFKNAASMMVSAVILVHPLGGEGGALWGVGPRREKKMGYLSWCKNFSASSCSCRMYSISSSKMLNFPPHNKNSHKDIFFSSQEIAFQRVATSSGCHSTFVLKEQTNLEITGYACYFKAGQGTDLIDLKFPLQIWRPPISKFASGVKTANIKQPPAAEETMETSSSAETMTVPSDLCSAHLSISRGDLGPQKTSGPASDYAVSSTCPGCLDVLQYLAQELTDNWQDVGRKLRLTDSILKTIMKDIKDSSKQRCYKMLTKWMQKYGRRATYMKLGKPWKMLIEQICKNMCMTI</sequence>
<evidence type="ECO:0000313" key="2">
    <source>
        <dbReference type="EMBL" id="PIK54055.1"/>
    </source>
</evidence>
<dbReference type="InterPro" id="IPR000488">
    <property type="entry name" value="Death_dom"/>
</dbReference>
<feature type="domain" description="Death" evidence="1">
    <location>
        <begin position="235"/>
        <end position="299"/>
    </location>
</feature>
<dbReference type="CDD" id="cd01670">
    <property type="entry name" value="Death"/>
    <property type="match status" value="1"/>
</dbReference>
<proteinExistence type="predicted"/>
<dbReference type="OrthoDB" id="100767at2759"/>
<organism evidence="2 3">
    <name type="scientific">Stichopus japonicus</name>
    <name type="common">Sea cucumber</name>
    <dbReference type="NCBI Taxonomy" id="307972"/>
    <lineage>
        <taxon>Eukaryota</taxon>
        <taxon>Metazoa</taxon>
        <taxon>Echinodermata</taxon>
        <taxon>Eleutherozoa</taxon>
        <taxon>Echinozoa</taxon>
        <taxon>Holothuroidea</taxon>
        <taxon>Aspidochirotacea</taxon>
        <taxon>Aspidochirotida</taxon>
        <taxon>Stichopodidae</taxon>
        <taxon>Apostichopus</taxon>
    </lineage>
</organism>
<dbReference type="Proteomes" id="UP000230750">
    <property type="component" value="Unassembled WGS sequence"/>
</dbReference>
<evidence type="ECO:0000259" key="1">
    <source>
        <dbReference type="PROSITE" id="PS50017"/>
    </source>
</evidence>
<comment type="caution">
    <text evidence="2">The sequence shown here is derived from an EMBL/GenBank/DDBJ whole genome shotgun (WGS) entry which is preliminary data.</text>
</comment>
<reference evidence="2 3" key="1">
    <citation type="journal article" date="2017" name="PLoS Biol.">
        <title>The sea cucumber genome provides insights into morphological evolution and visceral regeneration.</title>
        <authorList>
            <person name="Zhang X."/>
            <person name="Sun L."/>
            <person name="Yuan J."/>
            <person name="Sun Y."/>
            <person name="Gao Y."/>
            <person name="Zhang L."/>
            <person name="Li S."/>
            <person name="Dai H."/>
            <person name="Hamel J.F."/>
            <person name="Liu C."/>
            <person name="Yu Y."/>
            <person name="Liu S."/>
            <person name="Lin W."/>
            <person name="Guo K."/>
            <person name="Jin S."/>
            <person name="Xu P."/>
            <person name="Storey K.B."/>
            <person name="Huan P."/>
            <person name="Zhang T."/>
            <person name="Zhou Y."/>
            <person name="Zhang J."/>
            <person name="Lin C."/>
            <person name="Li X."/>
            <person name="Xing L."/>
            <person name="Huo D."/>
            <person name="Sun M."/>
            <person name="Wang L."/>
            <person name="Mercier A."/>
            <person name="Li F."/>
            <person name="Yang H."/>
            <person name="Xiang J."/>
        </authorList>
    </citation>
    <scope>NUCLEOTIDE SEQUENCE [LARGE SCALE GENOMIC DNA]</scope>
    <source>
        <strain evidence="2">Shaxun</strain>
        <tissue evidence="2">Muscle</tissue>
    </source>
</reference>
<dbReference type="AlphaFoldDB" id="A0A2G8L1H1"/>
<accession>A0A2G8L1H1</accession>
<evidence type="ECO:0000313" key="3">
    <source>
        <dbReference type="Proteomes" id="UP000230750"/>
    </source>
</evidence>
<protein>
    <recommendedName>
        <fullName evidence="1">Death domain-containing protein</fullName>
    </recommendedName>
</protein>
<dbReference type="InterPro" id="IPR011029">
    <property type="entry name" value="DEATH-like_dom_sf"/>
</dbReference>
<keyword evidence="3" id="KW-1185">Reference proteome</keyword>
<dbReference type="EMBL" id="MRZV01000265">
    <property type="protein sequence ID" value="PIK54055.1"/>
    <property type="molecule type" value="Genomic_DNA"/>
</dbReference>
<name>A0A2G8L1H1_STIJA</name>